<protein>
    <submittedName>
        <fullName evidence="1">Uncharacterized protein</fullName>
    </submittedName>
</protein>
<keyword evidence="2" id="KW-1185">Reference proteome</keyword>
<dbReference type="Proteomes" id="UP001162030">
    <property type="component" value="Chromosome"/>
</dbReference>
<evidence type="ECO:0000313" key="1">
    <source>
        <dbReference type="EMBL" id="CAI8805542.1"/>
    </source>
</evidence>
<name>A0ABM9I0B3_9GAMM</name>
<accession>A0ABM9I0B3</accession>
<reference evidence="1 2" key="1">
    <citation type="submission" date="2023-03" db="EMBL/GenBank/DDBJ databases">
        <authorList>
            <person name="Pearce D."/>
        </authorList>
    </citation>
    <scope>NUCLEOTIDE SEQUENCE [LARGE SCALE GENOMIC DNA]</scope>
    <source>
        <strain evidence="1">Msz</strain>
    </source>
</reference>
<gene>
    <name evidence="1" type="ORF">MSZNOR_1674</name>
</gene>
<organism evidence="1 2">
    <name type="scientific">Methylocaldum szegediense</name>
    <dbReference type="NCBI Taxonomy" id="73780"/>
    <lineage>
        <taxon>Bacteria</taxon>
        <taxon>Pseudomonadati</taxon>
        <taxon>Pseudomonadota</taxon>
        <taxon>Gammaproteobacteria</taxon>
        <taxon>Methylococcales</taxon>
        <taxon>Methylococcaceae</taxon>
        <taxon>Methylocaldum</taxon>
    </lineage>
</organism>
<dbReference type="EMBL" id="OX458333">
    <property type="protein sequence ID" value="CAI8805542.1"/>
    <property type="molecule type" value="Genomic_DNA"/>
</dbReference>
<evidence type="ECO:0000313" key="2">
    <source>
        <dbReference type="Proteomes" id="UP001162030"/>
    </source>
</evidence>
<sequence length="68" mass="7493">MQVLGRLGGCSGAIKVVGEKSWRVPGLDLAESKNRREGGFREHFKSVRLAPLSSLATSIVRAERLWLD</sequence>
<proteinExistence type="predicted"/>